<dbReference type="AlphaFoldDB" id="A0A1I7D9L6"/>
<evidence type="ECO:0000313" key="2">
    <source>
        <dbReference type="Proteomes" id="UP000199546"/>
    </source>
</evidence>
<dbReference type="EMBL" id="FPBA01000041">
    <property type="protein sequence ID" value="SFU08320.1"/>
    <property type="molecule type" value="Genomic_DNA"/>
</dbReference>
<proteinExistence type="predicted"/>
<reference evidence="2" key="1">
    <citation type="submission" date="2016-10" db="EMBL/GenBank/DDBJ databases">
        <authorList>
            <person name="Varghese N."/>
            <person name="Submissions S."/>
        </authorList>
    </citation>
    <scope>NUCLEOTIDE SEQUENCE [LARGE SCALE GENOMIC DNA]</scope>
    <source>
        <strain evidence="2">DSM 46136</strain>
    </source>
</reference>
<accession>A0A1I7D9L6</accession>
<dbReference type="Proteomes" id="UP000199546">
    <property type="component" value="Unassembled WGS sequence"/>
</dbReference>
<organism evidence="1 2">
    <name type="scientific">Geodermatophilus amargosae</name>
    <dbReference type="NCBI Taxonomy" id="1296565"/>
    <lineage>
        <taxon>Bacteria</taxon>
        <taxon>Bacillati</taxon>
        <taxon>Actinomycetota</taxon>
        <taxon>Actinomycetes</taxon>
        <taxon>Geodermatophilales</taxon>
        <taxon>Geodermatophilaceae</taxon>
        <taxon>Geodermatophilus</taxon>
    </lineage>
</organism>
<keyword evidence="2" id="KW-1185">Reference proteome</keyword>
<protein>
    <submittedName>
        <fullName evidence="1">Uncharacterized protein</fullName>
    </submittedName>
</protein>
<sequence length="90" mass="9997">MTRYCTSSSVRGQFQYLIRSILAATTVYPAVASPPDRPDALYWRRQLTTVGPAQLLSERFACPAYSLAAGSTIRNWLDVSGRRTLTRAIS</sequence>
<gene>
    <name evidence="1" type="ORF">SAMN05660657_05508</name>
</gene>
<name>A0A1I7D9L6_9ACTN</name>
<evidence type="ECO:0000313" key="1">
    <source>
        <dbReference type="EMBL" id="SFU08320.1"/>
    </source>
</evidence>